<dbReference type="CDD" id="cd01129">
    <property type="entry name" value="PulE-GspE-like"/>
    <property type="match status" value="1"/>
</dbReference>
<evidence type="ECO:0000256" key="3">
    <source>
        <dbReference type="ARBA" id="ARBA00022840"/>
    </source>
</evidence>
<feature type="domain" description="Bacterial type II secretion system protein E" evidence="4">
    <location>
        <begin position="78"/>
        <end position="457"/>
    </location>
</feature>
<keyword evidence="3" id="KW-0067">ATP-binding</keyword>
<dbReference type="GO" id="GO:0005886">
    <property type="term" value="C:plasma membrane"/>
    <property type="evidence" value="ECO:0007669"/>
    <property type="project" value="TreeGrafter"/>
</dbReference>
<comment type="similarity">
    <text evidence="1">Belongs to the GSP E family.</text>
</comment>
<keyword evidence="6" id="KW-1185">Reference proteome</keyword>
<protein>
    <submittedName>
        <fullName evidence="5">Type II/IV secretion system protein</fullName>
    </submittedName>
</protein>
<accession>A0A8J7U5Y1</accession>
<dbReference type="Proteomes" id="UP000664417">
    <property type="component" value="Unassembled WGS sequence"/>
</dbReference>
<evidence type="ECO:0000256" key="2">
    <source>
        <dbReference type="ARBA" id="ARBA00022741"/>
    </source>
</evidence>
<organism evidence="5 6">
    <name type="scientific">Acanthopleuribacter pedis</name>
    <dbReference type="NCBI Taxonomy" id="442870"/>
    <lineage>
        <taxon>Bacteria</taxon>
        <taxon>Pseudomonadati</taxon>
        <taxon>Acidobacteriota</taxon>
        <taxon>Holophagae</taxon>
        <taxon>Acanthopleuribacterales</taxon>
        <taxon>Acanthopleuribacteraceae</taxon>
        <taxon>Acanthopleuribacter</taxon>
    </lineage>
</organism>
<dbReference type="RefSeq" id="WP_207863000.1">
    <property type="nucleotide sequence ID" value="NZ_JAFREP010000047.1"/>
</dbReference>
<name>A0A8J7U5Y1_9BACT</name>
<evidence type="ECO:0000313" key="6">
    <source>
        <dbReference type="Proteomes" id="UP000664417"/>
    </source>
</evidence>
<dbReference type="SUPFAM" id="SSF52540">
    <property type="entry name" value="P-loop containing nucleoside triphosphate hydrolases"/>
    <property type="match status" value="1"/>
</dbReference>
<evidence type="ECO:0000259" key="4">
    <source>
        <dbReference type="Pfam" id="PF00437"/>
    </source>
</evidence>
<dbReference type="PANTHER" id="PTHR30258">
    <property type="entry name" value="TYPE II SECRETION SYSTEM PROTEIN GSPE-RELATED"/>
    <property type="match status" value="1"/>
</dbReference>
<evidence type="ECO:0000256" key="1">
    <source>
        <dbReference type="ARBA" id="ARBA00006611"/>
    </source>
</evidence>
<dbReference type="PANTHER" id="PTHR30258:SF2">
    <property type="entry name" value="COMG OPERON PROTEIN 1"/>
    <property type="match status" value="1"/>
</dbReference>
<keyword evidence="2" id="KW-0547">Nucleotide-binding</keyword>
<dbReference type="Gene3D" id="3.40.50.300">
    <property type="entry name" value="P-loop containing nucleotide triphosphate hydrolases"/>
    <property type="match status" value="1"/>
</dbReference>
<gene>
    <name evidence="5" type="ORF">J3U88_31470</name>
</gene>
<dbReference type="GO" id="GO:0005524">
    <property type="term" value="F:ATP binding"/>
    <property type="evidence" value="ECO:0007669"/>
    <property type="project" value="UniProtKB-KW"/>
</dbReference>
<dbReference type="GO" id="GO:0016887">
    <property type="term" value="F:ATP hydrolysis activity"/>
    <property type="evidence" value="ECO:0007669"/>
    <property type="project" value="TreeGrafter"/>
</dbReference>
<dbReference type="InterPro" id="IPR027417">
    <property type="entry name" value="P-loop_NTPase"/>
</dbReference>
<reference evidence="5" key="1">
    <citation type="submission" date="2021-03" db="EMBL/GenBank/DDBJ databases">
        <authorList>
            <person name="Wang G."/>
        </authorList>
    </citation>
    <scope>NUCLEOTIDE SEQUENCE</scope>
    <source>
        <strain evidence="5">KCTC 12899</strain>
    </source>
</reference>
<dbReference type="EMBL" id="JAFREP010000047">
    <property type="protein sequence ID" value="MBO1323028.1"/>
    <property type="molecule type" value="Genomic_DNA"/>
</dbReference>
<evidence type="ECO:0000313" key="5">
    <source>
        <dbReference type="EMBL" id="MBO1323028.1"/>
    </source>
</evidence>
<comment type="caution">
    <text evidence="5">The sequence shown here is derived from an EMBL/GenBank/DDBJ whole genome shotgun (WGS) entry which is preliminary data.</text>
</comment>
<dbReference type="InterPro" id="IPR001482">
    <property type="entry name" value="T2SS/T4SS_dom"/>
</dbReference>
<dbReference type="AlphaFoldDB" id="A0A8J7U5Y1"/>
<dbReference type="Pfam" id="PF00437">
    <property type="entry name" value="T2SSE"/>
    <property type="match status" value="1"/>
</dbReference>
<sequence length="462" mass="51054">MNVRQPHEAFSPAFLQDQRLLLEADEDGWLCRADQKLSAEVESLLRVACPGRLTVHYLDSASWHRFADTPREREAADDDQAEIVAWVGDLLREAVHQGASDIHLEPRLDCLQVRFRLDGRLQVKRTFGLEYRDALNSRIKVLADLDIAEKRRPQDGKIQMNVAGRAVDFRVSTIPTGKGEKVVIRVLDQSQSRPSIAGLGMPAAVETAFAQSVRRPHGLVLVTGPTGSGKTTTLYAALQEIRGDHLNITTIEDPIEYQIDGINQSQVRPGIGFGFSEALRSFLRQDPNVIMVGEIRDGETADMSIRASLTGHLVFSTLHTNSAPGAVPRLIDIGAEAYLVASSLQLVIAQRLVRRLCPRCLAEDDAVASKNARFPAEEKVTGTYWIPRGCRECKETGYRGRLGVFEALTVDRRVREVIHDGSGEPALQAADAAYRPMLHHGLALAGARETSLDELLREVVMH</sequence>
<proteinExistence type="inferred from homology"/>
<dbReference type="Gene3D" id="3.30.450.90">
    <property type="match status" value="1"/>
</dbReference>